<evidence type="ECO:0000313" key="3">
    <source>
        <dbReference type="Proteomes" id="UP001163046"/>
    </source>
</evidence>
<name>A0A9W9YPJ9_9CNID</name>
<dbReference type="AlphaFoldDB" id="A0A9W9YPJ9"/>
<keyword evidence="3" id="KW-1185">Reference proteome</keyword>
<dbReference type="EMBL" id="MU827321">
    <property type="protein sequence ID" value="KAJ7357462.1"/>
    <property type="molecule type" value="Genomic_DNA"/>
</dbReference>
<accession>A0A9W9YPJ9</accession>
<organism evidence="2 3">
    <name type="scientific">Desmophyllum pertusum</name>
    <dbReference type="NCBI Taxonomy" id="174260"/>
    <lineage>
        <taxon>Eukaryota</taxon>
        <taxon>Metazoa</taxon>
        <taxon>Cnidaria</taxon>
        <taxon>Anthozoa</taxon>
        <taxon>Hexacorallia</taxon>
        <taxon>Scleractinia</taxon>
        <taxon>Caryophylliina</taxon>
        <taxon>Caryophylliidae</taxon>
        <taxon>Desmophyllum</taxon>
    </lineage>
</organism>
<protein>
    <submittedName>
        <fullName evidence="2">Uncharacterized protein</fullName>
    </submittedName>
</protein>
<sequence length="142" mass="15932">MVKSLQAQGLALQEPPVEHAAVLNATDEEKSYKHKKPSQARWTDKEIANETLERRSDSDTENVTNTLPDSNLNDLEKPDDHSSLKPSSTEQSTRDQDPYSQMAKYIVQDVFGRIGCYESLIRRASWANEQGSGDLGTMIMAF</sequence>
<evidence type="ECO:0000256" key="1">
    <source>
        <dbReference type="SAM" id="MobiDB-lite"/>
    </source>
</evidence>
<feature type="region of interest" description="Disordered" evidence="1">
    <location>
        <begin position="1"/>
        <end position="100"/>
    </location>
</feature>
<reference evidence="2" key="1">
    <citation type="submission" date="2023-01" db="EMBL/GenBank/DDBJ databases">
        <title>Genome assembly of the deep-sea coral Lophelia pertusa.</title>
        <authorList>
            <person name="Herrera S."/>
            <person name="Cordes E."/>
        </authorList>
    </citation>
    <scope>NUCLEOTIDE SEQUENCE</scope>
    <source>
        <strain evidence="2">USNM1676648</strain>
        <tissue evidence="2">Polyp</tissue>
    </source>
</reference>
<evidence type="ECO:0000313" key="2">
    <source>
        <dbReference type="EMBL" id="KAJ7357462.1"/>
    </source>
</evidence>
<feature type="compositionally biased region" description="Polar residues" evidence="1">
    <location>
        <begin position="61"/>
        <end position="73"/>
    </location>
</feature>
<gene>
    <name evidence="2" type="ORF">OS493_024978</name>
</gene>
<feature type="compositionally biased region" description="Basic and acidic residues" evidence="1">
    <location>
        <begin position="74"/>
        <end position="83"/>
    </location>
</feature>
<feature type="compositionally biased region" description="Basic and acidic residues" evidence="1">
    <location>
        <begin position="42"/>
        <end position="58"/>
    </location>
</feature>
<comment type="caution">
    <text evidence="2">The sequence shown here is derived from an EMBL/GenBank/DDBJ whole genome shotgun (WGS) entry which is preliminary data.</text>
</comment>
<proteinExistence type="predicted"/>
<dbReference type="Proteomes" id="UP001163046">
    <property type="component" value="Unassembled WGS sequence"/>
</dbReference>